<feature type="domain" description="Thioredoxin" evidence="1">
    <location>
        <begin position="2"/>
        <end position="55"/>
    </location>
</feature>
<dbReference type="Proteomes" id="UP000515922">
    <property type="component" value="Segment"/>
</dbReference>
<dbReference type="EMBL" id="MT711976">
    <property type="protein sequence ID" value="QMP84347.1"/>
    <property type="molecule type" value="Genomic_DNA"/>
</dbReference>
<keyword evidence="3" id="KW-1185">Reference proteome</keyword>
<organism evidence="2 3">
    <name type="scientific">Streptomyces phage Coruscant</name>
    <dbReference type="NCBI Taxonomy" id="2739834"/>
    <lineage>
        <taxon>Viruses</taxon>
        <taxon>Duplodnaviria</taxon>
        <taxon>Heunggongvirae</taxon>
        <taxon>Uroviricota</taxon>
        <taxon>Caudoviricetes</taxon>
        <taxon>Stanwilliamsviridae</taxon>
        <taxon>Boydwoodruffvirinae</taxon>
        <taxon>Coruscantvirus</taxon>
        <taxon>Coruscantvirus coruscant</taxon>
    </lineage>
</organism>
<dbReference type="InterPro" id="IPR036249">
    <property type="entry name" value="Thioredoxin-like_sf"/>
</dbReference>
<dbReference type="Pfam" id="PF00085">
    <property type="entry name" value="Thioredoxin"/>
    <property type="match status" value="1"/>
</dbReference>
<dbReference type="SUPFAM" id="SSF52833">
    <property type="entry name" value="Thioredoxin-like"/>
    <property type="match status" value="1"/>
</dbReference>
<evidence type="ECO:0000313" key="3">
    <source>
        <dbReference type="Proteomes" id="UP000515922"/>
    </source>
</evidence>
<evidence type="ECO:0000259" key="1">
    <source>
        <dbReference type="Pfam" id="PF00085"/>
    </source>
</evidence>
<gene>
    <name evidence="2" type="ORF">HUN41_00259</name>
</gene>
<reference evidence="2 3" key="1">
    <citation type="submission" date="2020-07" db="EMBL/GenBank/DDBJ databases">
        <title>Streptomyces phage Genome sequencing and assembly.</title>
        <authorList>
            <person name="Sharma V."/>
            <person name="Hardy A."/>
            <person name="Frunzke J."/>
        </authorList>
    </citation>
    <scope>NUCLEOTIDE SEQUENCE [LARGE SCALE GENOMIC DNA]</scope>
</reference>
<evidence type="ECO:0000313" key="2">
    <source>
        <dbReference type="EMBL" id="QMP84347.1"/>
    </source>
</evidence>
<sequence length="61" mass="6838">MKNRLADNLPIVYVDIDRAQELQSQYGIMSVPKVYLFEEGKPVSEVLGRTALQIEKEVASG</sequence>
<name>A0A7G4AWF7_9CAUD</name>
<proteinExistence type="predicted"/>
<accession>A0A7G4AWF7</accession>
<protein>
    <submittedName>
        <fullName evidence="2">Thioredoxin</fullName>
    </submittedName>
</protein>
<dbReference type="InterPro" id="IPR013766">
    <property type="entry name" value="Thioredoxin_domain"/>
</dbReference>
<dbReference type="Gene3D" id="3.40.30.10">
    <property type="entry name" value="Glutaredoxin"/>
    <property type="match status" value="1"/>
</dbReference>
<dbReference type="CDD" id="cd02947">
    <property type="entry name" value="TRX_family"/>
    <property type="match status" value="1"/>
</dbReference>